<feature type="domain" description="HTH luxR-type" evidence="4">
    <location>
        <begin position="748"/>
        <end position="813"/>
    </location>
</feature>
<dbReference type="InterPro" id="IPR000792">
    <property type="entry name" value="Tscrpt_reg_LuxR_C"/>
</dbReference>
<keyword evidence="2 5" id="KW-0238">DNA-binding</keyword>
<evidence type="ECO:0000256" key="1">
    <source>
        <dbReference type="ARBA" id="ARBA00023015"/>
    </source>
</evidence>
<dbReference type="PROSITE" id="PS00622">
    <property type="entry name" value="HTH_LUXR_1"/>
    <property type="match status" value="1"/>
</dbReference>
<dbReference type="PRINTS" id="PR00038">
    <property type="entry name" value="HTHLUXR"/>
</dbReference>
<dbReference type="InterPro" id="IPR016032">
    <property type="entry name" value="Sig_transdc_resp-reg_C-effctor"/>
</dbReference>
<dbReference type="Proteomes" id="UP001268819">
    <property type="component" value="Unassembled WGS sequence"/>
</dbReference>
<dbReference type="PANTHER" id="PTHR44688:SF16">
    <property type="entry name" value="DNA-BINDING TRANSCRIPTIONAL ACTIVATOR DEVR_DOSR"/>
    <property type="match status" value="1"/>
</dbReference>
<gene>
    <name evidence="5" type="ORF">J2S66_006332</name>
</gene>
<evidence type="ECO:0000313" key="6">
    <source>
        <dbReference type="Proteomes" id="UP001268819"/>
    </source>
</evidence>
<dbReference type="EMBL" id="JAVDSG010000001">
    <property type="protein sequence ID" value="MDR6597948.1"/>
    <property type="molecule type" value="Genomic_DNA"/>
</dbReference>
<dbReference type="Pfam" id="PF00196">
    <property type="entry name" value="GerE"/>
    <property type="match status" value="1"/>
</dbReference>
<evidence type="ECO:0000259" key="4">
    <source>
        <dbReference type="PROSITE" id="PS50043"/>
    </source>
</evidence>
<organism evidence="5 6">
    <name type="scientific">Saccharothrix longispora</name>
    <dbReference type="NCBI Taxonomy" id="33920"/>
    <lineage>
        <taxon>Bacteria</taxon>
        <taxon>Bacillati</taxon>
        <taxon>Actinomycetota</taxon>
        <taxon>Actinomycetes</taxon>
        <taxon>Pseudonocardiales</taxon>
        <taxon>Pseudonocardiaceae</taxon>
        <taxon>Saccharothrix</taxon>
    </lineage>
</organism>
<dbReference type="Gene3D" id="1.10.10.10">
    <property type="entry name" value="Winged helix-like DNA-binding domain superfamily/Winged helix DNA-binding domain"/>
    <property type="match status" value="1"/>
</dbReference>
<keyword evidence="6" id="KW-1185">Reference proteome</keyword>
<dbReference type="GO" id="GO:0003677">
    <property type="term" value="F:DNA binding"/>
    <property type="evidence" value="ECO:0007669"/>
    <property type="project" value="UniProtKB-KW"/>
</dbReference>
<evidence type="ECO:0000256" key="3">
    <source>
        <dbReference type="ARBA" id="ARBA00023163"/>
    </source>
</evidence>
<keyword evidence="3" id="KW-0804">Transcription</keyword>
<evidence type="ECO:0000313" key="5">
    <source>
        <dbReference type="EMBL" id="MDR6597948.1"/>
    </source>
</evidence>
<dbReference type="SMART" id="SM00421">
    <property type="entry name" value="HTH_LUXR"/>
    <property type="match status" value="1"/>
</dbReference>
<name>A0ABU1Q4Z9_9PSEU</name>
<sequence length="814" mass="84987">MSQSMIAHPVLPEQVSRVLDAVADGAAPRFGIVAPGGYGKTTVLREVVRACEDAGITATTVDDAHLLPDAELLALRARVERGDGAVVVAYRPWPRSRALSALAESLGRVRPALALEPFTREQVRAVLPAPARAHADFVHRQTGGVPRFVLRFTGITAAEVPPDVVASFRADLDWLDVDVQKFLLAAEAGAALRLDLLGGLLGGDVDAVGDVIEAGRATGLLAPDGALLPVARLAVAELSRTDRRIAVRQRLAELQLRSGGPVLELVRPLLGAAGPEAAGAEAAGSGAAGSGATVAVAAGPEMAAAFQAAAAEALPADPALAARLLAAVGTPSAEVAVRRAVACAMAGDLDAALRLADGVISSDPAHRGRAAEVAAIALAHRGQLARATELHRWSPSSTSTAFAVIGEVGTGRLPAEPLPVAPPTMLDGGASLMAQGVLESVTGSATTALSTLVRAAGLLEPAGSAVLLPDSPAALAALVALHGGEPAVAESVLDRAVATSLGGALMAVRHRLLRAWVAMLRGNLARARETLVALRRTGRPLEPRDWVFAIALEVGIARRNSDLATLRRTWEQACEAVLRHPVDLFTFLPLGEFAAAAARMRDQHRLAPHLAEARELLHALGDPPLWGVPLHWSALHAAVTAEETRAAEEHAASLAAVADRSRYAGVMSTAAENWLDVLAGRVDADRVEEAARGLHAVGQWWDAARLAGQAAIRTSDRQAMVRLLDCARLLQGRPAGGTARAKAPEPVVEHDGGKLSDREREVAELVVRGLTYKQVGDRLFISAKTVEHHVARIRQRLGCGSRAELLDQLRQIVG</sequence>
<protein>
    <submittedName>
        <fullName evidence="5">DNA-binding NarL/FixJ family response regulator</fullName>
    </submittedName>
</protein>
<evidence type="ECO:0000256" key="2">
    <source>
        <dbReference type="ARBA" id="ARBA00023125"/>
    </source>
</evidence>
<reference evidence="5 6" key="1">
    <citation type="submission" date="2023-07" db="EMBL/GenBank/DDBJ databases">
        <title>Sequencing the genomes of 1000 actinobacteria strains.</title>
        <authorList>
            <person name="Klenk H.-P."/>
        </authorList>
    </citation>
    <scope>NUCLEOTIDE SEQUENCE [LARGE SCALE GENOMIC DNA]</scope>
    <source>
        <strain evidence="5 6">DSM 43749</strain>
    </source>
</reference>
<proteinExistence type="predicted"/>
<accession>A0ABU1Q4Z9</accession>
<dbReference type="PROSITE" id="PS50043">
    <property type="entry name" value="HTH_LUXR_2"/>
    <property type="match status" value="1"/>
</dbReference>
<keyword evidence="1" id="KW-0805">Transcription regulation</keyword>
<dbReference type="InterPro" id="IPR036388">
    <property type="entry name" value="WH-like_DNA-bd_sf"/>
</dbReference>
<dbReference type="CDD" id="cd06170">
    <property type="entry name" value="LuxR_C_like"/>
    <property type="match status" value="1"/>
</dbReference>
<comment type="caution">
    <text evidence="5">The sequence shown here is derived from an EMBL/GenBank/DDBJ whole genome shotgun (WGS) entry which is preliminary data.</text>
</comment>
<dbReference type="SUPFAM" id="SSF46894">
    <property type="entry name" value="C-terminal effector domain of the bipartite response regulators"/>
    <property type="match status" value="1"/>
</dbReference>
<dbReference type="PANTHER" id="PTHR44688">
    <property type="entry name" value="DNA-BINDING TRANSCRIPTIONAL ACTIVATOR DEVR_DOSR"/>
    <property type="match status" value="1"/>
</dbReference>